<evidence type="ECO:0000256" key="6">
    <source>
        <dbReference type="ARBA" id="ARBA00022989"/>
    </source>
</evidence>
<dbReference type="eggNOG" id="ENOG502T0RU">
    <property type="taxonomic scope" value="Eukaryota"/>
</dbReference>
<organism evidence="11">
    <name type="scientific">Drosophila grimshawi</name>
    <name type="common">Hawaiian fruit fly</name>
    <name type="synonym">Idiomyia grimshawi</name>
    <dbReference type="NCBI Taxonomy" id="7222"/>
    <lineage>
        <taxon>Eukaryota</taxon>
        <taxon>Metazoa</taxon>
        <taxon>Ecdysozoa</taxon>
        <taxon>Arthropoda</taxon>
        <taxon>Hexapoda</taxon>
        <taxon>Insecta</taxon>
        <taxon>Pterygota</taxon>
        <taxon>Neoptera</taxon>
        <taxon>Endopterygota</taxon>
        <taxon>Diptera</taxon>
        <taxon>Brachycera</taxon>
        <taxon>Muscomorpha</taxon>
        <taxon>Ephydroidea</taxon>
        <taxon>Drosophilidae</taxon>
        <taxon>Drosophila</taxon>
        <taxon>Hawaiian Drosophila</taxon>
    </lineage>
</organism>
<dbReference type="PANTHER" id="PTHR21137:SF40">
    <property type="entry name" value="ODORANT RECEPTOR 56A"/>
    <property type="match status" value="1"/>
</dbReference>
<evidence type="ECO:0000256" key="3">
    <source>
        <dbReference type="ARBA" id="ARBA00022606"/>
    </source>
</evidence>
<dbReference type="STRING" id="7222.B4K3C8"/>
<proteinExistence type="predicted"/>
<dbReference type="PANTHER" id="PTHR21137">
    <property type="entry name" value="ODORANT RECEPTOR"/>
    <property type="match status" value="1"/>
</dbReference>
<dbReference type="GO" id="GO:0005886">
    <property type="term" value="C:plasma membrane"/>
    <property type="evidence" value="ECO:0007669"/>
    <property type="project" value="UniProtKB-SubCell"/>
</dbReference>
<dbReference type="Pfam" id="PF02949">
    <property type="entry name" value="7tm_6"/>
    <property type="match status" value="1"/>
</dbReference>
<gene>
    <name evidence="10" type="primary">Dgri\GH11778</name>
    <name evidence="10" type="ORF">Dgri_GH11778</name>
</gene>
<dbReference type="InterPro" id="IPR004117">
    <property type="entry name" value="7tm6_olfct_rcpt"/>
</dbReference>
<keyword evidence="2" id="KW-1003">Cell membrane</keyword>
<evidence type="ECO:0000256" key="7">
    <source>
        <dbReference type="ARBA" id="ARBA00023136"/>
    </source>
</evidence>
<keyword evidence="5" id="KW-0552">Olfaction</keyword>
<reference evidence="10 11" key="1">
    <citation type="journal article" date="2007" name="Nature">
        <title>Evolution of genes and genomes on the Drosophila phylogeny.</title>
        <authorList>
            <consortium name="Drosophila 12 Genomes Consortium"/>
            <person name="Clark A.G."/>
            <person name="Eisen M.B."/>
            <person name="Smith D.R."/>
            <person name="Bergman C.M."/>
            <person name="Oliver B."/>
            <person name="Markow T.A."/>
            <person name="Kaufman T.C."/>
            <person name="Kellis M."/>
            <person name="Gelbart W."/>
            <person name="Iyer V.N."/>
            <person name="Pollard D.A."/>
            <person name="Sackton T.B."/>
            <person name="Larracuente A.M."/>
            <person name="Singh N.D."/>
            <person name="Abad J.P."/>
            <person name="Abt D.N."/>
            <person name="Adryan B."/>
            <person name="Aguade M."/>
            <person name="Akashi H."/>
            <person name="Anderson W.W."/>
            <person name="Aquadro C.F."/>
            <person name="Ardell D.H."/>
            <person name="Arguello R."/>
            <person name="Artieri C.G."/>
            <person name="Barbash D.A."/>
            <person name="Barker D."/>
            <person name="Barsanti P."/>
            <person name="Batterham P."/>
            <person name="Batzoglou S."/>
            <person name="Begun D."/>
            <person name="Bhutkar A."/>
            <person name="Blanco E."/>
            <person name="Bosak S.A."/>
            <person name="Bradley R.K."/>
            <person name="Brand A.D."/>
            <person name="Brent M.R."/>
            <person name="Brooks A.N."/>
            <person name="Brown R.H."/>
            <person name="Butlin R.K."/>
            <person name="Caggese C."/>
            <person name="Calvi B.R."/>
            <person name="Bernardo de Carvalho A."/>
            <person name="Caspi A."/>
            <person name="Castrezana S."/>
            <person name="Celniker S.E."/>
            <person name="Chang J.L."/>
            <person name="Chapple C."/>
            <person name="Chatterji S."/>
            <person name="Chinwalla A."/>
            <person name="Civetta A."/>
            <person name="Clifton S.W."/>
            <person name="Comeron J.M."/>
            <person name="Costello J.C."/>
            <person name="Coyne J.A."/>
            <person name="Daub J."/>
            <person name="David R.G."/>
            <person name="Delcher A.L."/>
            <person name="Delehaunty K."/>
            <person name="Do C.B."/>
            <person name="Ebling H."/>
            <person name="Edwards K."/>
            <person name="Eickbush T."/>
            <person name="Evans J.D."/>
            <person name="Filipski A."/>
            <person name="Findeiss S."/>
            <person name="Freyhult E."/>
            <person name="Fulton L."/>
            <person name="Fulton R."/>
            <person name="Garcia A.C."/>
            <person name="Gardiner A."/>
            <person name="Garfield D.A."/>
            <person name="Garvin B.E."/>
            <person name="Gibson G."/>
            <person name="Gilbert D."/>
            <person name="Gnerre S."/>
            <person name="Godfrey J."/>
            <person name="Good R."/>
            <person name="Gotea V."/>
            <person name="Gravely B."/>
            <person name="Greenberg A.J."/>
            <person name="Griffiths-Jones S."/>
            <person name="Gross S."/>
            <person name="Guigo R."/>
            <person name="Gustafson E.A."/>
            <person name="Haerty W."/>
            <person name="Hahn M.W."/>
            <person name="Halligan D.L."/>
            <person name="Halpern A.L."/>
            <person name="Halter G.M."/>
            <person name="Han M.V."/>
            <person name="Heger A."/>
            <person name="Hillier L."/>
            <person name="Hinrichs A.S."/>
            <person name="Holmes I."/>
            <person name="Hoskins R.A."/>
            <person name="Hubisz M.J."/>
            <person name="Hultmark D."/>
            <person name="Huntley M.A."/>
            <person name="Jaffe D.B."/>
            <person name="Jagadeeshan S."/>
            <person name="Jeck W.R."/>
            <person name="Johnson J."/>
            <person name="Jones C.D."/>
            <person name="Jordan W.C."/>
            <person name="Karpen G.H."/>
            <person name="Kataoka E."/>
            <person name="Keightley P.D."/>
            <person name="Kheradpour P."/>
            <person name="Kirkness E.F."/>
            <person name="Koerich L.B."/>
            <person name="Kristiansen K."/>
            <person name="Kudrna D."/>
            <person name="Kulathinal R.J."/>
            <person name="Kumar S."/>
            <person name="Kwok R."/>
            <person name="Lander E."/>
            <person name="Langley C.H."/>
            <person name="Lapoint R."/>
            <person name="Lazzaro B.P."/>
            <person name="Lee S.J."/>
            <person name="Levesque L."/>
            <person name="Li R."/>
            <person name="Lin C.F."/>
            <person name="Lin M.F."/>
            <person name="Lindblad-Toh K."/>
            <person name="Llopart A."/>
            <person name="Long M."/>
            <person name="Low L."/>
            <person name="Lozovsky E."/>
            <person name="Lu J."/>
            <person name="Luo M."/>
            <person name="Machado C.A."/>
            <person name="Makalowski W."/>
            <person name="Marzo M."/>
            <person name="Matsuda M."/>
            <person name="Matzkin L."/>
            <person name="McAllister B."/>
            <person name="McBride C.S."/>
            <person name="McKernan B."/>
            <person name="McKernan K."/>
            <person name="Mendez-Lago M."/>
            <person name="Minx P."/>
            <person name="Mollenhauer M.U."/>
            <person name="Montooth K."/>
            <person name="Mount S.M."/>
            <person name="Mu X."/>
            <person name="Myers E."/>
            <person name="Negre B."/>
            <person name="Newfeld S."/>
            <person name="Nielsen R."/>
            <person name="Noor M.A."/>
            <person name="O'Grady P."/>
            <person name="Pachter L."/>
            <person name="Papaceit M."/>
            <person name="Parisi M.J."/>
            <person name="Parisi M."/>
            <person name="Parts L."/>
            <person name="Pedersen J.S."/>
            <person name="Pesole G."/>
            <person name="Phillippy A.M."/>
            <person name="Ponting C.P."/>
            <person name="Pop M."/>
            <person name="Porcelli D."/>
            <person name="Powell J.R."/>
            <person name="Prohaska S."/>
            <person name="Pruitt K."/>
            <person name="Puig M."/>
            <person name="Quesneville H."/>
            <person name="Ram K.R."/>
            <person name="Rand D."/>
            <person name="Rasmussen M.D."/>
            <person name="Reed L.K."/>
            <person name="Reenan R."/>
            <person name="Reily A."/>
            <person name="Remington K.A."/>
            <person name="Rieger T.T."/>
            <person name="Ritchie M.G."/>
            <person name="Robin C."/>
            <person name="Rogers Y.H."/>
            <person name="Rohde C."/>
            <person name="Rozas J."/>
            <person name="Rubenfield M.J."/>
            <person name="Ruiz A."/>
            <person name="Russo S."/>
            <person name="Salzberg S.L."/>
            <person name="Sanchez-Gracia A."/>
            <person name="Saranga D.J."/>
            <person name="Sato H."/>
            <person name="Schaeffer S.W."/>
            <person name="Schatz M.C."/>
            <person name="Schlenke T."/>
            <person name="Schwartz R."/>
            <person name="Segarra C."/>
            <person name="Singh R.S."/>
            <person name="Sirot L."/>
            <person name="Sirota M."/>
            <person name="Sisneros N.B."/>
            <person name="Smith C.D."/>
            <person name="Smith T.F."/>
            <person name="Spieth J."/>
            <person name="Stage D.E."/>
            <person name="Stark A."/>
            <person name="Stephan W."/>
            <person name="Strausberg R.L."/>
            <person name="Strempel S."/>
            <person name="Sturgill D."/>
            <person name="Sutton G."/>
            <person name="Sutton G.G."/>
            <person name="Tao W."/>
            <person name="Teichmann S."/>
            <person name="Tobari Y.N."/>
            <person name="Tomimura Y."/>
            <person name="Tsolas J.M."/>
            <person name="Valente V.L."/>
            <person name="Venter E."/>
            <person name="Venter J.C."/>
            <person name="Vicario S."/>
            <person name="Vieira F.G."/>
            <person name="Vilella A.J."/>
            <person name="Villasante A."/>
            <person name="Walenz B."/>
            <person name="Wang J."/>
            <person name="Wasserman M."/>
            <person name="Watts T."/>
            <person name="Wilson D."/>
            <person name="Wilson R.K."/>
            <person name="Wing R.A."/>
            <person name="Wolfner M.F."/>
            <person name="Wong A."/>
            <person name="Wong G.K."/>
            <person name="Wu C.I."/>
            <person name="Wu G."/>
            <person name="Yamamoto D."/>
            <person name="Yang H.P."/>
            <person name="Yang S.P."/>
            <person name="Yorke J.A."/>
            <person name="Yoshida K."/>
            <person name="Zdobnov E."/>
            <person name="Zhang P."/>
            <person name="Zhang Y."/>
            <person name="Zimin A.V."/>
            <person name="Baldwin J."/>
            <person name="Abdouelleil A."/>
            <person name="Abdulkadir J."/>
            <person name="Abebe A."/>
            <person name="Abera B."/>
            <person name="Abreu J."/>
            <person name="Acer S.C."/>
            <person name="Aftuck L."/>
            <person name="Alexander A."/>
            <person name="An P."/>
            <person name="Anderson E."/>
            <person name="Anderson S."/>
            <person name="Arachi H."/>
            <person name="Azer M."/>
            <person name="Bachantsang P."/>
            <person name="Barry A."/>
            <person name="Bayul T."/>
            <person name="Berlin A."/>
            <person name="Bessette D."/>
            <person name="Bloom T."/>
            <person name="Blye J."/>
            <person name="Boguslavskiy L."/>
            <person name="Bonnet C."/>
            <person name="Boukhgalter B."/>
            <person name="Bourzgui I."/>
            <person name="Brown A."/>
            <person name="Cahill P."/>
            <person name="Channer S."/>
            <person name="Cheshatsang Y."/>
            <person name="Chuda L."/>
            <person name="Citroen M."/>
            <person name="Collymore A."/>
            <person name="Cooke P."/>
            <person name="Costello M."/>
            <person name="D'Aco K."/>
            <person name="Daza R."/>
            <person name="De Haan G."/>
            <person name="DeGray S."/>
            <person name="DeMaso C."/>
            <person name="Dhargay N."/>
            <person name="Dooley K."/>
            <person name="Dooley E."/>
            <person name="Doricent M."/>
            <person name="Dorje P."/>
            <person name="Dorjee K."/>
            <person name="Dupes A."/>
            <person name="Elong R."/>
            <person name="Falk J."/>
            <person name="Farina A."/>
            <person name="Faro S."/>
            <person name="Ferguson D."/>
            <person name="Fisher S."/>
            <person name="Foley C.D."/>
            <person name="Franke A."/>
            <person name="Friedrich D."/>
            <person name="Gadbois L."/>
            <person name="Gearin G."/>
            <person name="Gearin C.R."/>
            <person name="Giannoukos G."/>
            <person name="Goode T."/>
            <person name="Graham J."/>
            <person name="Grandbois E."/>
            <person name="Grewal S."/>
            <person name="Gyaltsen K."/>
            <person name="Hafez N."/>
            <person name="Hagos B."/>
            <person name="Hall J."/>
            <person name="Henson C."/>
            <person name="Hollinger A."/>
            <person name="Honan T."/>
            <person name="Huard M.D."/>
            <person name="Hughes L."/>
            <person name="Hurhula B."/>
            <person name="Husby M.E."/>
            <person name="Kamat A."/>
            <person name="Kanga B."/>
            <person name="Kashin S."/>
            <person name="Khazanovich D."/>
            <person name="Kisner P."/>
            <person name="Lance K."/>
            <person name="Lara M."/>
            <person name="Lee W."/>
            <person name="Lennon N."/>
            <person name="Letendre F."/>
            <person name="LeVine R."/>
            <person name="Lipovsky A."/>
            <person name="Liu X."/>
            <person name="Liu J."/>
            <person name="Liu S."/>
            <person name="Lokyitsang T."/>
            <person name="Lokyitsang Y."/>
            <person name="Lubonja R."/>
            <person name="Lui A."/>
            <person name="MacDonald P."/>
            <person name="Magnisalis V."/>
            <person name="Maru K."/>
            <person name="Matthews C."/>
            <person name="McCusker W."/>
            <person name="McDonough S."/>
            <person name="Mehta T."/>
            <person name="Meldrim J."/>
            <person name="Meneus L."/>
            <person name="Mihai O."/>
            <person name="Mihalev A."/>
            <person name="Mihova T."/>
            <person name="Mittelman R."/>
            <person name="Mlenga V."/>
            <person name="Montmayeur A."/>
            <person name="Mulrain L."/>
            <person name="Navidi A."/>
            <person name="Naylor J."/>
            <person name="Negash T."/>
            <person name="Nguyen T."/>
            <person name="Nguyen N."/>
            <person name="Nicol R."/>
            <person name="Norbu C."/>
            <person name="Norbu N."/>
            <person name="Novod N."/>
            <person name="O'Neill B."/>
            <person name="Osman S."/>
            <person name="Markiewicz E."/>
            <person name="Oyono O.L."/>
            <person name="Patti C."/>
            <person name="Phunkhang P."/>
            <person name="Pierre F."/>
            <person name="Priest M."/>
            <person name="Raghuraman S."/>
            <person name="Rege F."/>
            <person name="Reyes R."/>
            <person name="Rise C."/>
            <person name="Rogov P."/>
            <person name="Ross K."/>
            <person name="Ryan E."/>
            <person name="Settipalli S."/>
            <person name="Shea T."/>
            <person name="Sherpa N."/>
            <person name="Shi L."/>
            <person name="Shih D."/>
            <person name="Sparrow T."/>
            <person name="Spaulding J."/>
            <person name="Stalker J."/>
            <person name="Stange-Thomann N."/>
            <person name="Stavropoulos S."/>
            <person name="Stone C."/>
            <person name="Strader C."/>
            <person name="Tesfaye S."/>
            <person name="Thomson T."/>
            <person name="Thoulutsang Y."/>
            <person name="Thoulutsang D."/>
            <person name="Topham K."/>
            <person name="Topping I."/>
            <person name="Tsamla T."/>
            <person name="Vassiliev H."/>
            <person name="Vo A."/>
            <person name="Wangchuk T."/>
            <person name="Wangdi T."/>
            <person name="Weiand M."/>
            <person name="Wilkinson J."/>
            <person name="Wilson A."/>
            <person name="Yadav S."/>
            <person name="Young G."/>
            <person name="Yu Q."/>
            <person name="Zembek L."/>
            <person name="Zhong D."/>
            <person name="Zimmer A."/>
            <person name="Zwirko Z."/>
            <person name="Jaffe D.B."/>
            <person name="Alvarez P."/>
            <person name="Brockman W."/>
            <person name="Butler J."/>
            <person name="Chin C."/>
            <person name="Gnerre S."/>
            <person name="Grabherr M."/>
            <person name="Kleber M."/>
            <person name="Mauceli E."/>
            <person name="MacCallum I."/>
        </authorList>
    </citation>
    <scope>NUCLEOTIDE SEQUENCE [LARGE SCALE GENOMIC DNA]</scope>
    <source>
        <strain evidence="11">Tucson 15287-2541.00</strain>
    </source>
</reference>
<evidence type="ECO:0000313" key="10">
    <source>
        <dbReference type="EMBL" id="EDW04970.1"/>
    </source>
</evidence>
<evidence type="ECO:0000256" key="8">
    <source>
        <dbReference type="ARBA" id="ARBA00023170"/>
    </source>
</evidence>
<dbReference type="AlphaFoldDB" id="B4K3C8"/>
<comment type="subcellular location">
    <subcellularLocation>
        <location evidence="1">Cell membrane</location>
        <topology evidence="1">Multi-pass membrane protein</topology>
    </subcellularLocation>
</comment>
<keyword evidence="4" id="KW-0812">Transmembrane</keyword>
<dbReference type="HOGENOM" id="CLU_2783176_0_0_1"/>
<name>B4K3C8_DROGR</name>
<evidence type="ECO:0000313" key="11">
    <source>
        <dbReference type="Proteomes" id="UP000001070"/>
    </source>
</evidence>
<dbReference type="OrthoDB" id="7281178at2759"/>
<protein>
    <submittedName>
        <fullName evidence="10">GH11778</fullName>
    </submittedName>
</protein>
<evidence type="ECO:0000256" key="5">
    <source>
        <dbReference type="ARBA" id="ARBA00022725"/>
    </source>
</evidence>
<evidence type="ECO:0000256" key="9">
    <source>
        <dbReference type="ARBA" id="ARBA00023224"/>
    </source>
</evidence>
<keyword evidence="11" id="KW-1185">Reference proteome</keyword>
<evidence type="ECO:0000256" key="2">
    <source>
        <dbReference type="ARBA" id="ARBA00022475"/>
    </source>
</evidence>
<accession>B4K3C8</accession>
<dbReference type="GO" id="GO:0007165">
    <property type="term" value="P:signal transduction"/>
    <property type="evidence" value="ECO:0007669"/>
    <property type="project" value="UniProtKB-KW"/>
</dbReference>
<sequence>QNELCFALYAVDWYNFSLPVQKMLLFMMMHAQRPLKMRALLVELNLKTFIDIMRGAYSYFNLLRSTHLY</sequence>
<dbReference type="Proteomes" id="UP000001070">
    <property type="component" value="Unassembled WGS sequence"/>
</dbReference>
<keyword evidence="9" id="KW-0807">Transducer</keyword>
<keyword evidence="7" id="KW-0472">Membrane</keyword>
<evidence type="ECO:0000256" key="4">
    <source>
        <dbReference type="ARBA" id="ARBA00022692"/>
    </source>
</evidence>
<dbReference type="EMBL" id="CH921673">
    <property type="protein sequence ID" value="EDW04970.1"/>
    <property type="molecule type" value="Genomic_DNA"/>
</dbReference>
<dbReference type="PhylomeDB" id="B4K3C8"/>
<evidence type="ECO:0000256" key="1">
    <source>
        <dbReference type="ARBA" id="ARBA00004651"/>
    </source>
</evidence>
<dbReference type="GO" id="GO:0005549">
    <property type="term" value="F:odorant binding"/>
    <property type="evidence" value="ECO:0007669"/>
    <property type="project" value="InterPro"/>
</dbReference>
<keyword evidence="8" id="KW-0675">Receptor</keyword>
<keyword evidence="6" id="KW-1133">Transmembrane helix</keyword>
<keyword evidence="3" id="KW-0716">Sensory transduction</keyword>
<feature type="non-terminal residue" evidence="10">
    <location>
        <position position="1"/>
    </location>
</feature>
<dbReference type="GO" id="GO:0170020">
    <property type="term" value="F:ionotropic olfactory receptor activity"/>
    <property type="evidence" value="ECO:0007669"/>
    <property type="project" value="EnsemblMetazoa"/>
</dbReference>